<proteinExistence type="predicted"/>
<name>A0A2K4ZGS3_9FIRM</name>
<evidence type="ECO:0000313" key="1">
    <source>
        <dbReference type="EMBL" id="SOY29670.1"/>
    </source>
</evidence>
<dbReference type="AlphaFoldDB" id="A0A2K4ZGS3"/>
<reference evidence="1 2" key="1">
    <citation type="submission" date="2018-01" db="EMBL/GenBank/DDBJ databases">
        <authorList>
            <person name="Gaut B.S."/>
            <person name="Morton B.R."/>
            <person name="Clegg M.T."/>
            <person name="Duvall M.R."/>
        </authorList>
    </citation>
    <scope>NUCLEOTIDE SEQUENCE [LARGE SCALE GENOMIC DNA]</scope>
    <source>
        <strain evidence="1">GP69</strain>
    </source>
</reference>
<keyword evidence="2" id="KW-1185">Reference proteome</keyword>
<dbReference type="RefSeq" id="WP_103239759.1">
    <property type="nucleotide sequence ID" value="NZ_JANJZD010000010.1"/>
</dbReference>
<evidence type="ECO:0000313" key="2">
    <source>
        <dbReference type="Proteomes" id="UP000236311"/>
    </source>
</evidence>
<protein>
    <submittedName>
        <fullName evidence="1">Uncharacterized protein</fullName>
    </submittedName>
</protein>
<organism evidence="1 2">
    <name type="scientific">Acetatifactor muris</name>
    <dbReference type="NCBI Taxonomy" id="879566"/>
    <lineage>
        <taxon>Bacteria</taxon>
        <taxon>Bacillati</taxon>
        <taxon>Bacillota</taxon>
        <taxon>Clostridia</taxon>
        <taxon>Lachnospirales</taxon>
        <taxon>Lachnospiraceae</taxon>
        <taxon>Acetatifactor</taxon>
    </lineage>
</organism>
<sequence>MSANVIIRSDERNHQRDQALREYGIDPSRASAHQKDMADCIAMETNRAYHEAHRIGGKR</sequence>
<gene>
    <name evidence="1" type="ORF">AMURIS_02391</name>
</gene>
<dbReference type="Proteomes" id="UP000236311">
    <property type="component" value="Unassembled WGS sequence"/>
</dbReference>
<accession>A0A2K4ZGS3</accession>
<dbReference type="EMBL" id="OFSM01000011">
    <property type="protein sequence ID" value="SOY29670.1"/>
    <property type="molecule type" value="Genomic_DNA"/>
</dbReference>